<accession>A0A5A7R503</accession>
<feature type="domain" description="Alpha-carbonic anhydrase" evidence="2">
    <location>
        <begin position="1"/>
        <end position="218"/>
    </location>
</feature>
<dbReference type="GO" id="GO:0004089">
    <property type="term" value="F:carbonate dehydratase activity"/>
    <property type="evidence" value="ECO:0007669"/>
    <property type="project" value="InterPro"/>
</dbReference>
<dbReference type="AlphaFoldDB" id="A0A5A7R503"/>
<evidence type="ECO:0000313" key="4">
    <source>
        <dbReference type="Proteomes" id="UP000325081"/>
    </source>
</evidence>
<dbReference type="Pfam" id="PF00194">
    <property type="entry name" value="Carb_anhydrase"/>
    <property type="match status" value="1"/>
</dbReference>
<sequence>MSLNSSFLHILLGCLLLSSLIFTVNSNALGAEYESSFSYVLGAENGPHKWGKLNRNSDLCGSAWTGDAGGITIKGSEHKLLQCHCHIPAEHTVNGVRFDTELHVVHNTSAGNVAVLSILYKIGEPDFFFSKIIPYLKSIGTEGANLGAIDPWSIGLSAKADYYRYYGSLTTPPCTENVTWTIFKTVRTASAEQVRALRDALDDVSDISSSLDKYDFLL</sequence>
<name>A0A5A7R503_STRAF</name>
<dbReference type="GO" id="GO:0006730">
    <property type="term" value="P:one-carbon metabolic process"/>
    <property type="evidence" value="ECO:0007669"/>
    <property type="project" value="TreeGrafter"/>
</dbReference>
<dbReference type="GO" id="GO:0008270">
    <property type="term" value="F:zinc ion binding"/>
    <property type="evidence" value="ECO:0007669"/>
    <property type="project" value="InterPro"/>
</dbReference>
<dbReference type="PANTHER" id="PTHR18952:SF271">
    <property type="entry name" value="ALPHA CARBONIC ANHYDRASE 4-RELATED"/>
    <property type="match status" value="1"/>
</dbReference>
<dbReference type="CDD" id="cd03124">
    <property type="entry name" value="alpha_CA_prokaryotic_like"/>
    <property type="match status" value="1"/>
</dbReference>
<proteinExistence type="predicted"/>
<dbReference type="InterPro" id="IPR023561">
    <property type="entry name" value="Carbonic_anhydrase_a-class"/>
</dbReference>
<protein>
    <submittedName>
        <fullName evidence="3">Carbonic anhydrase family protein</fullName>
    </submittedName>
</protein>
<evidence type="ECO:0000256" key="1">
    <source>
        <dbReference type="SAM" id="SignalP"/>
    </source>
</evidence>
<dbReference type="InterPro" id="IPR041891">
    <property type="entry name" value="Alpha_CA_prokaryot-like"/>
</dbReference>
<keyword evidence="4" id="KW-1185">Reference proteome</keyword>
<dbReference type="OrthoDB" id="429145at2759"/>
<evidence type="ECO:0000313" key="3">
    <source>
        <dbReference type="EMBL" id="GER52518.1"/>
    </source>
</evidence>
<organism evidence="3 4">
    <name type="scientific">Striga asiatica</name>
    <name type="common">Asiatic witchweed</name>
    <name type="synonym">Buchnera asiatica</name>
    <dbReference type="NCBI Taxonomy" id="4170"/>
    <lineage>
        <taxon>Eukaryota</taxon>
        <taxon>Viridiplantae</taxon>
        <taxon>Streptophyta</taxon>
        <taxon>Embryophyta</taxon>
        <taxon>Tracheophyta</taxon>
        <taxon>Spermatophyta</taxon>
        <taxon>Magnoliopsida</taxon>
        <taxon>eudicotyledons</taxon>
        <taxon>Gunneridae</taxon>
        <taxon>Pentapetalae</taxon>
        <taxon>asterids</taxon>
        <taxon>lamiids</taxon>
        <taxon>Lamiales</taxon>
        <taxon>Orobanchaceae</taxon>
        <taxon>Buchnereae</taxon>
        <taxon>Striga</taxon>
    </lineage>
</organism>
<dbReference type="PANTHER" id="PTHR18952">
    <property type="entry name" value="CARBONIC ANHYDRASE"/>
    <property type="match status" value="1"/>
</dbReference>
<dbReference type="Proteomes" id="UP000325081">
    <property type="component" value="Unassembled WGS sequence"/>
</dbReference>
<dbReference type="InterPro" id="IPR001148">
    <property type="entry name" value="CA_dom"/>
</dbReference>
<dbReference type="Gene3D" id="3.10.200.10">
    <property type="entry name" value="Alpha carbonic anhydrase"/>
    <property type="match status" value="1"/>
</dbReference>
<keyword evidence="1" id="KW-0732">Signal</keyword>
<dbReference type="SMART" id="SM01057">
    <property type="entry name" value="Carb_anhydrase"/>
    <property type="match status" value="1"/>
</dbReference>
<feature type="signal peptide" evidence="1">
    <location>
        <begin position="1"/>
        <end position="26"/>
    </location>
</feature>
<dbReference type="EMBL" id="BKCP01010403">
    <property type="protein sequence ID" value="GER52518.1"/>
    <property type="molecule type" value="Genomic_DNA"/>
</dbReference>
<comment type="caution">
    <text evidence="3">The sequence shown here is derived from an EMBL/GenBank/DDBJ whole genome shotgun (WGS) entry which is preliminary data.</text>
</comment>
<dbReference type="PROSITE" id="PS51144">
    <property type="entry name" value="ALPHA_CA_2"/>
    <property type="match status" value="1"/>
</dbReference>
<dbReference type="SUPFAM" id="SSF51069">
    <property type="entry name" value="Carbonic anhydrase"/>
    <property type="match status" value="1"/>
</dbReference>
<evidence type="ECO:0000259" key="2">
    <source>
        <dbReference type="PROSITE" id="PS51144"/>
    </source>
</evidence>
<reference evidence="4" key="1">
    <citation type="journal article" date="2019" name="Curr. Biol.">
        <title>Genome Sequence of Striga asiatica Provides Insight into the Evolution of Plant Parasitism.</title>
        <authorList>
            <person name="Yoshida S."/>
            <person name="Kim S."/>
            <person name="Wafula E.K."/>
            <person name="Tanskanen J."/>
            <person name="Kim Y.M."/>
            <person name="Honaas L."/>
            <person name="Yang Z."/>
            <person name="Spallek T."/>
            <person name="Conn C.E."/>
            <person name="Ichihashi Y."/>
            <person name="Cheong K."/>
            <person name="Cui S."/>
            <person name="Der J.P."/>
            <person name="Gundlach H."/>
            <person name="Jiao Y."/>
            <person name="Hori C."/>
            <person name="Ishida J.K."/>
            <person name="Kasahara H."/>
            <person name="Kiba T."/>
            <person name="Kim M.S."/>
            <person name="Koo N."/>
            <person name="Laohavisit A."/>
            <person name="Lee Y.H."/>
            <person name="Lumba S."/>
            <person name="McCourt P."/>
            <person name="Mortimer J.C."/>
            <person name="Mutuku J.M."/>
            <person name="Nomura T."/>
            <person name="Sasaki-Sekimoto Y."/>
            <person name="Seto Y."/>
            <person name="Wang Y."/>
            <person name="Wakatake T."/>
            <person name="Sakakibara H."/>
            <person name="Demura T."/>
            <person name="Yamaguchi S."/>
            <person name="Yoneyama K."/>
            <person name="Manabe R.I."/>
            <person name="Nelson D.C."/>
            <person name="Schulman A.H."/>
            <person name="Timko M.P."/>
            <person name="dePamphilis C.W."/>
            <person name="Choi D."/>
            <person name="Shirasu K."/>
        </authorList>
    </citation>
    <scope>NUCLEOTIDE SEQUENCE [LARGE SCALE GENOMIC DNA]</scope>
    <source>
        <strain evidence="4">cv. UVA1</strain>
    </source>
</reference>
<gene>
    <name evidence="3" type="ORF">STAS_29988</name>
</gene>
<feature type="chain" id="PRO_5022997835" evidence="1">
    <location>
        <begin position="27"/>
        <end position="218"/>
    </location>
</feature>
<dbReference type="InterPro" id="IPR036398">
    <property type="entry name" value="CA_dom_sf"/>
</dbReference>